<dbReference type="GO" id="GO:0003924">
    <property type="term" value="F:GTPase activity"/>
    <property type="evidence" value="ECO:0007669"/>
    <property type="project" value="InterPro"/>
</dbReference>
<dbReference type="FunFam" id="3.40.50.300:FF:000091">
    <property type="entry name" value="Probable GTP-binding protein 1"/>
    <property type="match status" value="1"/>
</dbReference>
<feature type="compositionally biased region" description="Basic and acidic residues" evidence="4">
    <location>
        <begin position="613"/>
        <end position="626"/>
    </location>
</feature>
<dbReference type="Proteomes" id="UP000326924">
    <property type="component" value="Unassembled WGS sequence"/>
</dbReference>
<dbReference type="AlphaFoldDB" id="A0A5J5ESF6"/>
<feature type="compositionally biased region" description="Low complexity" evidence="4">
    <location>
        <begin position="38"/>
        <end position="50"/>
    </location>
</feature>
<dbReference type="PANTHER" id="PTHR43721">
    <property type="entry name" value="ELONGATION FACTOR TU-RELATED"/>
    <property type="match status" value="1"/>
</dbReference>
<dbReference type="Gene3D" id="3.40.50.300">
    <property type="entry name" value="P-loop containing nucleotide triphosphate hydrolases"/>
    <property type="match status" value="1"/>
</dbReference>
<dbReference type="PANTHER" id="PTHR43721:SF9">
    <property type="entry name" value="GTP-BINDING PROTEIN 1"/>
    <property type="match status" value="1"/>
</dbReference>
<dbReference type="FunFam" id="2.40.30.10:FF:000014">
    <property type="entry name" value="Probable GTP-binding protein 1"/>
    <property type="match status" value="1"/>
</dbReference>
<dbReference type="InterPro" id="IPR027417">
    <property type="entry name" value="P-loop_NTPase"/>
</dbReference>
<dbReference type="InterPro" id="IPR050055">
    <property type="entry name" value="EF-Tu_GTPase"/>
</dbReference>
<keyword evidence="7" id="KW-1185">Reference proteome</keyword>
<dbReference type="SUPFAM" id="SSF50447">
    <property type="entry name" value="Translation proteins"/>
    <property type="match status" value="1"/>
</dbReference>
<dbReference type="SUPFAM" id="SSF52540">
    <property type="entry name" value="P-loop containing nucleoside triphosphate hydrolases"/>
    <property type="match status" value="1"/>
</dbReference>
<evidence type="ECO:0000256" key="2">
    <source>
        <dbReference type="ARBA" id="ARBA00022741"/>
    </source>
</evidence>
<comment type="caution">
    <text evidence="6">The sequence shown here is derived from an EMBL/GenBank/DDBJ whole genome shotgun (WGS) entry which is preliminary data.</text>
</comment>
<feature type="region of interest" description="Disordered" evidence="4">
    <location>
        <begin position="29"/>
        <end position="50"/>
    </location>
</feature>
<dbReference type="CDD" id="cd03708">
    <property type="entry name" value="GTPBP_III"/>
    <property type="match status" value="1"/>
</dbReference>
<dbReference type="EMBL" id="VXIS01000142">
    <property type="protein sequence ID" value="KAA8901691.1"/>
    <property type="molecule type" value="Genomic_DNA"/>
</dbReference>
<comment type="similarity">
    <text evidence="1">Belongs to the TRAFAC class translation factor GTPase superfamily. Classic translation factor GTPase family. EF-Tu/EF-1A subfamily.</text>
</comment>
<evidence type="ECO:0000313" key="6">
    <source>
        <dbReference type="EMBL" id="KAA8901691.1"/>
    </source>
</evidence>
<dbReference type="InParanoid" id="A0A5J5ESF6"/>
<dbReference type="PROSITE" id="PS51722">
    <property type="entry name" value="G_TR_2"/>
    <property type="match status" value="1"/>
</dbReference>
<accession>A0A5J5ESF6</accession>
<feature type="region of interest" description="Disordered" evidence="4">
    <location>
        <begin position="613"/>
        <end position="667"/>
    </location>
</feature>
<gene>
    <name evidence="6" type="ORF">FN846DRAFT_956666</name>
</gene>
<sequence length="667" mass="72277">MSKFADKAIAHERRRAGESALSDFADYVEQQQARRRQQQQQQQQPATTAAAAAVPQEHDELDILETLGLADEAETVKLKELLLEESAREGLKELLRTRIEEGRGECLFDVGTENNGESMGLSREEYAAALVAVRAAAKELRAGVTVLMTKNVGEPATDVETTTSNDVSAKVMVRRQPESVDELLEIRVAVVGNVDAGKSTLLGVLTKGTLDDGRGRTRVNLFRHKHEIESGRTSSVGMEILGYDVDSNIVVSGDPGRKLKWEEIGHRSAKVIGFTDLAGHERYLRTTVFGLLGTSPDYVMLMVAANNGLIGMSKEHLGIAMALNVPVLVVITKIDICPPQILQQTITQLTKILKSPGARKIPIFIKSKEEVINTATQFVSERICPIFQVSNVTGEGLDYVRTFLNILPFHGKFDSTAPFEFHVNDCFSVPFVGTVVSGVVKSGVIHAGDSILIGPDSLGNFTPTVIRSIERKRLPVPVCSAGQSASFALKRVRRKDVRKGMVVLPKQEGVTPKAFWQFTAEVLILSHATTIKPKYQAMLHVGPVSQTCRIVAIDRDLMRTGDRASVVFEFCQRPEFLCAGDKLLFREGRTKGLGIVTATGFDKNKFPNAMTEERDVKASMAEEKKGGGSKAAASSAATVKAAEPKAPATKTGAAAGAAKNEAKGAKT</sequence>
<dbReference type="CDD" id="cd03694">
    <property type="entry name" value="GTPBP_II"/>
    <property type="match status" value="1"/>
</dbReference>
<feature type="compositionally biased region" description="Low complexity" evidence="4">
    <location>
        <begin position="630"/>
        <end position="659"/>
    </location>
</feature>
<proteinExistence type="inferred from homology"/>
<dbReference type="InterPro" id="IPR035531">
    <property type="entry name" value="GTPBP1-like"/>
</dbReference>
<dbReference type="Pfam" id="PF03144">
    <property type="entry name" value="GTP_EFTU_D2"/>
    <property type="match status" value="1"/>
</dbReference>
<dbReference type="CDD" id="cd04165">
    <property type="entry name" value="GTPBP1_like"/>
    <property type="match status" value="1"/>
</dbReference>
<organism evidence="6 7">
    <name type="scientific">Sphaerosporella brunnea</name>
    <dbReference type="NCBI Taxonomy" id="1250544"/>
    <lineage>
        <taxon>Eukaryota</taxon>
        <taxon>Fungi</taxon>
        <taxon>Dikarya</taxon>
        <taxon>Ascomycota</taxon>
        <taxon>Pezizomycotina</taxon>
        <taxon>Pezizomycetes</taxon>
        <taxon>Pezizales</taxon>
        <taxon>Pyronemataceae</taxon>
        <taxon>Sphaerosporella</taxon>
    </lineage>
</organism>
<keyword evidence="6" id="KW-0378">Hydrolase</keyword>
<dbReference type="InterPro" id="IPR009001">
    <property type="entry name" value="Transl_elong_EF1A/Init_IF2_C"/>
</dbReference>
<dbReference type="SUPFAM" id="SSF50465">
    <property type="entry name" value="EF-Tu/eEF-1alpha/eIF2-gamma C-terminal domain"/>
    <property type="match status" value="1"/>
</dbReference>
<dbReference type="InterPro" id="IPR000795">
    <property type="entry name" value="T_Tr_GTP-bd_dom"/>
</dbReference>
<evidence type="ECO:0000256" key="1">
    <source>
        <dbReference type="ARBA" id="ARBA00007249"/>
    </source>
</evidence>
<feature type="domain" description="Tr-type G" evidence="5">
    <location>
        <begin position="183"/>
        <end position="416"/>
    </location>
</feature>
<evidence type="ECO:0000259" key="5">
    <source>
        <dbReference type="PROSITE" id="PS51722"/>
    </source>
</evidence>
<dbReference type="GO" id="GO:0003746">
    <property type="term" value="F:translation elongation factor activity"/>
    <property type="evidence" value="ECO:0007669"/>
    <property type="project" value="TreeGrafter"/>
</dbReference>
<protein>
    <submittedName>
        <fullName evidence="6">P-loop containing nucleoside triphosphate hydrolase protein</fullName>
    </submittedName>
</protein>
<dbReference type="InterPro" id="IPR004161">
    <property type="entry name" value="EFTu-like_2"/>
</dbReference>
<keyword evidence="3" id="KW-0342">GTP-binding</keyword>
<keyword evidence="2" id="KW-0547">Nucleotide-binding</keyword>
<dbReference type="Pfam" id="PF00009">
    <property type="entry name" value="GTP_EFTU"/>
    <property type="match status" value="1"/>
</dbReference>
<name>A0A5J5ESF6_9PEZI</name>
<evidence type="ECO:0000256" key="3">
    <source>
        <dbReference type="ARBA" id="ARBA00023134"/>
    </source>
</evidence>
<dbReference type="OrthoDB" id="248233at2759"/>
<dbReference type="InterPro" id="IPR009000">
    <property type="entry name" value="Transl_B-barrel_sf"/>
</dbReference>
<evidence type="ECO:0000313" key="7">
    <source>
        <dbReference type="Proteomes" id="UP000326924"/>
    </source>
</evidence>
<dbReference type="Gene3D" id="2.40.30.10">
    <property type="entry name" value="Translation factors"/>
    <property type="match status" value="2"/>
</dbReference>
<evidence type="ECO:0000256" key="4">
    <source>
        <dbReference type="SAM" id="MobiDB-lite"/>
    </source>
</evidence>
<dbReference type="GO" id="GO:0005525">
    <property type="term" value="F:GTP binding"/>
    <property type="evidence" value="ECO:0007669"/>
    <property type="project" value="UniProtKB-KW"/>
</dbReference>
<reference evidence="6 7" key="1">
    <citation type="submission" date="2019-09" db="EMBL/GenBank/DDBJ databases">
        <title>Draft genome of the ectomycorrhizal ascomycete Sphaerosporella brunnea.</title>
        <authorList>
            <consortium name="DOE Joint Genome Institute"/>
            <person name="Benucci G.M."/>
            <person name="Marozzi G."/>
            <person name="Antonielli L."/>
            <person name="Sanchez S."/>
            <person name="Marco P."/>
            <person name="Wang X."/>
            <person name="Falini L.B."/>
            <person name="Barry K."/>
            <person name="Haridas S."/>
            <person name="Lipzen A."/>
            <person name="Labutti K."/>
            <person name="Grigoriev I.V."/>
            <person name="Murat C."/>
            <person name="Martin F."/>
            <person name="Albertini E."/>
            <person name="Donnini D."/>
            <person name="Bonito G."/>
        </authorList>
    </citation>
    <scope>NUCLEOTIDE SEQUENCE [LARGE SCALE GENOMIC DNA]</scope>
    <source>
        <strain evidence="6 7">Sb_GMNB300</strain>
    </source>
</reference>